<name>A0A6C0GT17_9BACT</name>
<dbReference type="Pfam" id="PF00582">
    <property type="entry name" value="Usp"/>
    <property type="match status" value="1"/>
</dbReference>
<dbReference type="Gene3D" id="3.40.50.12370">
    <property type="match status" value="1"/>
</dbReference>
<organism evidence="3 4">
    <name type="scientific">Rhodocytophaga rosea</name>
    <dbReference type="NCBI Taxonomy" id="2704465"/>
    <lineage>
        <taxon>Bacteria</taxon>
        <taxon>Pseudomonadati</taxon>
        <taxon>Bacteroidota</taxon>
        <taxon>Cytophagia</taxon>
        <taxon>Cytophagales</taxon>
        <taxon>Rhodocytophagaceae</taxon>
        <taxon>Rhodocytophaga</taxon>
    </lineage>
</organism>
<dbReference type="CDD" id="cd00293">
    <property type="entry name" value="USP-like"/>
    <property type="match status" value="1"/>
</dbReference>
<evidence type="ECO:0000313" key="4">
    <source>
        <dbReference type="Proteomes" id="UP000480178"/>
    </source>
</evidence>
<feature type="domain" description="UspA" evidence="2">
    <location>
        <begin position="1"/>
        <end position="138"/>
    </location>
</feature>
<evidence type="ECO:0000256" key="1">
    <source>
        <dbReference type="ARBA" id="ARBA00008791"/>
    </source>
</evidence>
<dbReference type="PANTHER" id="PTHR46268:SF6">
    <property type="entry name" value="UNIVERSAL STRESS PROTEIN UP12"/>
    <property type="match status" value="1"/>
</dbReference>
<dbReference type="RefSeq" id="WP_162447250.1">
    <property type="nucleotide sequence ID" value="NZ_CP048222.1"/>
</dbReference>
<comment type="similarity">
    <text evidence="1">Belongs to the universal stress protein A family.</text>
</comment>
<dbReference type="KEGG" id="rhoz:GXP67_33975"/>
<evidence type="ECO:0000259" key="2">
    <source>
        <dbReference type="Pfam" id="PF00582"/>
    </source>
</evidence>
<dbReference type="AlphaFoldDB" id="A0A6C0GT17"/>
<dbReference type="InterPro" id="IPR006016">
    <property type="entry name" value="UspA"/>
</dbReference>
<reference evidence="3 4" key="1">
    <citation type="submission" date="2020-01" db="EMBL/GenBank/DDBJ databases">
        <authorList>
            <person name="Kim M.K."/>
        </authorList>
    </citation>
    <scope>NUCLEOTIDE SEQUENCE [LARGE SCALE GENOMIC DNA]</scope>
    <source>
        <strain evidence="3 4">172606-1</strain>
    </source>
</reference>
<dbReference type="Proteomes" id="UP000480178">
    <property type="component" value="Chromosome"/>
</dbReference>
<keyword evidence="4" id="KW-1185">Reference proteome</keyword>
<dbReference type="EMBL" id="CP048222">
    <property type="protein sequence ID" value="QHT71311.1"/>
    <property type="molecule type" value="Genomic_DNA"/>
</dbReference>
<dbReference type="InterPro" id="IPR006015">
    <property type="entry name" value="Universal_stress_UspA"/>
</dbReference>
<dbReference type="PANTHER" id="PTHR46268">
    <property type="entry name" value="STRESS RESPONSE PROTEIN NHAX"/>
    <property type="match status" value="1"/>
</dbReference>
<dbReference type="PRINTS" id="PR01438">
    <property type="entry name" value="UNVRSLSTRESS"/>
</dbReference>
<evidence type="ECO:0000313" key="3">
    <source>
        <dbReference type="EMBL" id="QHT71311.1"/>
    </source>
</evidence>
<dbReference type="SUPFAM" id="SSF52402">
    <property type="entry name" value="Adenine nucleotide alpha hydrolases-like"/>
    <property type="match status" value="2"/>
</dbReference>
<accession>A0A6C0GT17</accession>
<gene>
    <name evidence="3" type="ORF">GXP67_33975</name>
</gene>
<protein>
    <submittedName>
        <fullName evidence="3">Universal stress protein</fullName>
    </submittedName>
</protein>
<proteinExistence type="inferred from homology"/>
<sequence length="275" mass="30780">MKTIIVPTDYSAAAIHATDYAGQLAKTLRAGLILLHVFQRPTLISTTLEVNSVNRMALEHEEKLTLLAEQLTETYGIEVDKIATTGHLPEILDELVKQKQAELVVIGMHALSTAERLLVGSTTTTVMEYANYPLLIVPQEATFKPLKHMLLACEYQYLTGQTKLPVLRDLALGSGGEIEVLHIEEPEMVAGKIGERVQTGQYLDRMLKGVAHSYAFVERDDITEGILQRIQTFQADLLALVPREHGIWDILFNRSTTRKLIWQMHIPLLVLPNHA</sequence>